<gene>
    <name evidence="2" type="ORF">MELLADRAFT_114705</name>
</gene>
<reference evidence="3" key="1">
    <citation type="journal article" date="2011" name="Proc. Natl. Acad. Sci. U.S.A.">
        <title>Obligate biotrophy features unraveled by the genomic analysis of rust fungi.</title>
        <authorList>
            <person name="Duplessis S."/>
            <person name="Cuomo C.A."/>
            <person name="Lin Y.-C."/>
            <person name="Aerts A."/>
            <person name="Tisserant E."/>
            <person name="Veneault-Fourrey C."/>
            <person name="Joly D.L."/>
            <person name="Hacquard S."/>
            <person name="Amselem J."/>
            <person name="Cantarel B.L."/>
            <person name="Chiu R."/>
            <person name="Coutinho P.M."/>
            <person name="Feau N."/>
            <person name="Field M."/>
            <person name="Frey P."/>
            <person name="Gelhaye E."/>
            <person name="Goldberg J."/>
            <person name="Grabherr M.G."/>
            <person name="Kodira C.D."/>
            <person name="Kohler A."/>
            <person name="Kuees U."/>
            <person name="Lindquist E.A."/>
            <person name="Lucas S.M."/>
            <person name="Mago R."/>
            <person name="Mauceli E."/>
            <person name="Morin E."/>
            <person name="Murat C."/>
            <person name="Pangilinan J.L."/>
            <person name="Park R."/>
            <person name="Pearson M."/>
            <person name="Quesneville H."/>
            <person name="Rouhier N."/>
            <person name="Sakthikumar S."/>
            <person name="Salamov A.A."/>
            <person name="Schmutz J."/>
            <person name="Selles B."/>
            <person name="Shapiro H."/>
            <person name="Tanguay P."/>
            <person name="Tuskan G.A."/>
            <person name="Henrissat B."/>
            <person name="Van de Peer Y."/>
            <person name="Rouze P."/>
            <person name="Ellis J.G."/>
            <person name="Dodds P.N."/>
            <person name="Schein J.E."/>
            <person name="Zhong S."/>
            <person name="Hamelin R.C."/>
            <person name="Grigoriev I.V."/>
            <person name="Szabo L.J."/>
            <person name="Martin F."/>
        </authorList>
    </citation>
    <scope>NUCLEOTIDE SEQUENCE [LARGE SCALE GENOMIC DNA]</scope>
    <source>
        <strain evidence="3">98AG31 / pathotype 3-4-7</strain>
    </source>
</reference>
<organism evidence="3">
    <name type="scientific">Melampsora larici-populina (strain 98AG31 / pathotype 3-4-7)</name>
    <name type="common">Poplar leaf rust fungus</name>
    <dbReference type="NCBI Taxonomy" id="747676"/>
    <lineage>
        <taxon>Eukaryota</taxon>
        <taxon>Fungi</taxon>
        <taxon>Dikarya</taxon>
        <taxon>Basidiomycota</taxon>
        <taxon>Pucciniomycotina</taxon>
        <taxon>Pucciniomycetes</taxon>
        <taxon>Pucciniales</taxon>
        <taxon>Melampsoraceae</taxon>
        <taxon>Melampsora</taxon>
    </lineage>
</organism>
<dbReference type="EMBL" id="GL883444">
    <property type="protein sequence ID" value="EGF96963.1"/>
    <property type="molecule type" value="Genomic_DNA"/>
</dbReference>
<feature type="region of interest" description="Disordered" evidence="1">
    <location>
        <begin position="246"/>
        <end position="289"/>
    </location>
</feature>
<accession>F4SEG3</accession>
<dbReference type="AlphaFoldDB" id="F4SEG3"/>
<dbReference type="Proteomes" id="UP000001072">
    <property type="component" value="Unassembled WGS sequence"/>
</dbReference>
<keyword evidence="3" id="KW-1185">Reference proteome</keyword>
<dbReference type="KEGG" id="mlr:MELLADRAFT_114705"/>
<feature type="compositionally biased region" description="Gly residues" evidence="1">
    <location>
        <begin position="247"/>
        <end position="256"/>
    </location>
</feature>
<dbReference type="HOGENOM" id="CLU_963393_0_0_1"/>
<feature type="compositionally biased region" description="Gly residues" evidence="1">
    <location>
        <begin position="279"/>
        <end position="289"/>
    </location>
</feature>
<evidence type="ECO:0000313" key="2">
    <source>
        <dbReference type="EMBL" id="EGF96963.1"/>
    </source>
</evidence>
<feature type="compositionally biased region" description="Gly residues" evidence="1">
    <location>
        <begin position="82"/>
        <end position="91"/>
    </location>
</feature>
<proteinExistence type="predicted"/>
<dbReference type="InParanoid" id="F4SEG3"/>
<protein>
    <submittedName>
        <fullName evidence="2">Uncharacterized protein</fullName>
    </submittedName>
</protein>
<dbReference type="RefSeq" id="XP_007419767.1">
    <property type="nucleotide sequence ID" value="XM_007419705.1"/>
</dbReference>
<evidence type="ECO:0000256" key="1">
    <source>
        <dbReference type="SAM" id="MobiDB-lite"/>
    </source>
</evidence>
<feature type="compositionally biased region" description="Polar residues" evidence="1">
    <location>
        <begin position="100"/>
        <end position="109"/>
    </location>
</feature>
<dbReference type="GeneID" id="18925438"/>
<feature type="region of interest" description="Disordered" evidence="1">
    <location>
        <begin position="1"/>
        <end position="116"/>
    </location>
</feature>
<feature type="compositionally biased region" description="Basic and acidic residues" evidence="1">
    <location>
        <begin position="51"/>
        <end position="66"/>
    </location>
</feature>
<dbReference type="VEuPathDB" id="FungiDB:MELLADRAFT_114705"/>
<name>F4SEG3_MELLP</name>
<sequence>MSNPNLPAGLENIPPRAPTPGQPEGNKPRTRKGKKNEALTTVMEEEGSNQKGDEENGDNNKSKDDLTDNPGGNNRDNENGDGEGNGGGNGGDDVENSNGRNEGNGQVGNITGIGPDEENMAESVQIEHGHAKWLSNINEALERDMIALVDTQAEMLTGRNLSATNNQPINQVVNNSLPVLANGKAVRYKGTKFNPFYTRPNPQTPAPYVNHTDYANSSYHTQPYYYTPPSYDSQAPFIPNFNNRNRGIGGGRGGGIRPAIGPGSFNKEEAATGNKNPGGNVGGTASGSK</sequence>
<evidence type="ECO:0000313" key="3">
    <source>
        <dbReference type="Proteomes" id="UP000001072"/>
    </source>
</evidence>